<dbReference type="OrthoDB" id="1938246at2759"/>
<reference evidence="1" key="1">
    <citation type="journal article" date="2025" name="Foods">
        <title>Unveiling the Microbial Signatures of Arabica Coffee Cherries: Insights into Ripeness Specific Diversity, Functional Traits, and Implications for Quality and Safety.</title>
        <authorList>
            <consortium name="RefSeq"/>
            <person name="Tenea G.N."/>
            <person name="Cifuentes V."/>
            <person name="Reyes P."/>
            <person name="Cevallos-Vallejos M."/>
        </authorList>
    </citation>
    <scope>NUCLEOTIDE SEQUENCE [LARGE SCALE GENOMIC DNA]</scope>
</reference>
<evidence type="ECO:0000313" key="1">
    <source>
        <dbReference type="Proteomes" id="UP001652660"/>
    </source>
</evidence>
<accession>A0A6P6UX87</accession>
<keyword evidence="1" id="KW-1185">Reference proteome</keyword>
<dbReference type="PANTHER" id="PTHR33116:SF86">
    <property type="entry name" value="REVERSE TRANSCRIPTASE DOMAIN-CONTAINING PROTEIN"/>
    <property type="match status" value="1"/>
</dbReference>
<dbReference type="AlphaFoldDB" id="A0A6P6UX87"/>
<sequence>MCKKLQSWKDKMLSFVGKEVLLKFVALALPSYAMSVFKLSAELCKELYGMMAKFWWGGDSREKKMHWKSWADISDVKGKGRLGFRDIQCFNTALLAKQVWRMLTNSNLLVSKMVKGRYFPKSSILDAQVKNGASWIWQSLHSSIGMLESELRKQVGNGNTIAIWKFGRFDGSKTAAQVKSPHLSHTIVHMTKSRI</sequence>
<dbReference type="Proteomes" id="UP001652660">
    <property type="component" value="Chromosome 10c"/>
</dbReference>
<reference evidence="2" key="2">
    <citation type="submission" date="2025-08" db="UniProtKB">
        <authorList>
            <consortium name="RefSeq"/>
        </authorList>
    </citation>
    <scope>IDENTIFICATION</scope>
    <source>
        <tissue evidence="2">Leaves</tissue>
    </source>
</reference>
<protein>
    <submittedName>
        <fullName evidence="2">Uncharacterized mitochondrial protein AtMg00310-like</fullName>
    </submittedName>
</protein>
<organism evidence="1 2">
    <name type="scientific">Coffea arabica</name>
    <name type="common">Arabian coffee</name>
    <dbReference type="NCBI Taxonomy" id="13443"/>
    <lineage>
        <taxon>Eukaryota</taxon>
        <taxon>Viridiplantae</taxon>
        <taxon>Streptophyta</taxon>
        <taxon>Embryophyta</taxon>
        <taxon>Tracheophyta</taxon>
        <taxon>Spermatophyta</taxon>
        <taxon>Magnoliopsida</taxon>
        <taxon>eudicotyledons</taxon>
        <taxon>Gunneridae</taxon>
        <taxon>Pentapetalae</taxon>
        <taxon>asterids</taxon>
        <taxon>lamiids</taxon>
        <taxon>Gentianales</taxon>
        <taxon>Rubiaceae</taxon>
        <taxon>Ixoroideae</taxon>
        <taxon>Gardenieae complex</taxon>
        <taxon>Bertiereae - Coffeeae clade</taxon>
        <taxon>Coffeeae</taxon>
        <taxon>Coffea</taxon>
    </lineage>
</organism>
<dbReference type="GeneID" id="113715047"/>
<gene>
    <name evidence="2" type="primary">LOC113715047</name>
</gene>
<dbReference type="RefSeq" id="XP_027094996.1">
    <property type="nucleotide sequence ID" value="XM_027239195.1"/>
</dbReference>
<dbReference type="PANTHER" id="PTHR33116">
    <property type="entry name" value="REVERSE TRANSCRIPTASE ZINC-BINDING DOMAIN-CONTAINING PROTEIN-RELATED-RELATED"/>
    <property type="match status" value="1"/>
</dbReference>
<proteinExistence type="predicted"/>
<name>A0A6P6UX87_COFAR</name>
<evidence type="ECO:0000313" key="2">
    <source>
        <dbReference type="RefSeq" id="XP_027094996.1"/>
    </source>
</evidence>